<dbReference type="PANTHER" id="PTHR47478">
    <property type="match status" value="1"/>
</dbReference>
<evidence type="ECO:0000313" key="1">
    <source>
        <dbReference type="EMBL" id="MFB9860627.1"/>
    </source>
</evidence>
<dbReference type="SFLD" id="SFLDG01129">
    <property type="entry name" value="C1.5:_HAD__Beta-PGM__Phosphata"/>
    <property type="match status" value="1"/>
</dbReference>
<reference evidence="1 2" key="1">
    <citation type="submission" date="2024-09" db="EMBL/GenBank/DDBJ databases">
        <authorList>
            <person name="Sun Q."/>
            <person name="Mori K."/>
        </authorList>
    </citation>
    <scope>NUCLEOTIDE SEQUENCE [LARGE SCALE GENOMIC DNA]</scope>
    <source>
        <strain evidence="1 2">JCM 12822</strain>
    </source>
</reference>
<keyword evidence="2" id="KW-1185">Reference proteome</keyword>
<dbReference type="Pfam" id="PF13419">
    <property type="entry name" value="HAD_2"/>
    <property type="match status" value="1"/>
</dbReference>
<keyword evidence="1" id="KW-0378">Hydrolase</keyword>
<gene>
    <name evidence="1" type="ORF">ACFFLE_05815</name>
</gene>
<dbReference type="Gene3D" id="3.40.50.1000">
    <property type="entry name" value="HAD superfamily/HAD-like"/>
    <property type="match status" value="1"/>
</dbReference>
<dbReference type="Proteomes" id="UP001589740">
    <property type="component" value="Unassembled WGS sequence"/>
</dbReference>
<dbReference type="SFLD" id="SFLDS00003">
    <property type="entry name" value="Haloacid_Dehalogenase"/>
    <property type="match status" value="1"/>
</dbReference>
<dbReference type="InterPro" id="IPR023198">
    <property type="entry name" value="PGP-like_dom2"/>
</dbReference>
<organism evidence="1 2">
    <name type="scientific">Salinicoccus siamensis</name>
    <dbReference type="NCBI Taxonomy" id="381830"/>
    <lineage>
        <taxon>Bacteria</taxon>
        <taxon>Bacillati</taxon>
        <taxon>Bacillota</taxon>
        <taxon>Bacilli</taxon>
        <taxon>Bacillales</taxon>
        <taxon>Staphylococcaceae</taxon>
        <taxon>Salinicoccus</taxon>
    </lineage>
</organism>
<sequence>MKDYKTLLFDLDDTLLDFGHAEHTALKKVLEYYGIKSIPQHFNMYKKINRKHWELLEQDLISKEDVLKLRHERFFSTIGFEVDGHEVDNLYRRNITEYGTRLFDGVLDLLHSLSDHHNLYIITNGVKETQEARLLKSGLRPYFLNVFISEDTGYQKPMKAFFDHVAMNIPGFRHDEALIVGDSLTSDIKGGINSGIDTCWFNPDNHTNPHSYAPDYIVSRLDELTGILNY</sequence>
<name>A0ABV5Z3E7_9STAP</name>
<dbReference type="RefSeq" id="WP_380570193.1">
    <property type="nucleotide sequence ID" value="NZ_JBHMAH010000012.1"/>
</dbReference>
<dbReference type="InterPro" id="IPR023214">
    <property type="entry name" value="HAD_sf"/>
</dbReference>
<dbReference type="SFLD" id="SFLDG01135">
    <property type="entry name" value="C1.5.6:_HAD__Beta-PGM__Phospha"/>
    <property type="match status" value="1"/>
</dbReference>
<protein>
    <submittedName>
        <fullName evidence="1">YjjG family noncanonical pyrimidine nucleotidase</fullName>
        <ecNumber evidence="1">3.1.3.5</ecNumber>
    </submittedName>
</protein>
<dbReference type="InterPro" id="IPR011951">
    <property type="entry name" value="HAD-SF_hydro_IA_YjjG/PynA"/>
</dbReference>
<dbReference type="Gene3D" id="1.10.150.240">
    <property type="entry name" value="Putative phosphatase, domain 2"/>
    <property type="match status" value="1"/>
</dbReference>
<dbReference type="NCBIfam" id="TIGR01549">
    <property type="entry name" value="HAD-SF-IA-v1"/>
    <property type="match status" value="1"/>
</dbReference>
<dbReference type="EC" id="3.1.3.5" evidence="1"/>
<comment type="caution">
    <text evidence="1">The sequence shown here is derived from an EMBL/GenBank/DDBJ whole genome shotgun (WGS) entry which is preliminary data.</text>
</comment>
<dbReference type="InterPro" id="IPR036412">
    <property type="entry name" value="HAD-like_sf"/>
</dbReference>
<dbReference type="InterPro" id="IPR052550">
    <property type="entry name" value="Pyrimidine_5'-ntase_YjjG"/>
</dbReference>
<dbReference type="SUPFAM" id="SSF56784">
    <property type="entry name" value="HAD-like"/>
    <property type="match status" value="1"/>
</dbReference>
<dbReference type="InterPro" id="IPR041492">
    <property type="entry name" value="HAD_2"/>
</dbReference>
<dbReference type="PANTHER" id="PTHR47478:SF1">
    <property type="entry name" value="PYRIMIDINE 5'-NUCLEOTIDASE YJJG"/>
    <property type="match status" value="1"/>
</dbReference>
<dbReference type="CDD" id="cd04305">
    <property type="entry name" value="HAD_Neu5Ac-Pase_like"/>
    <property type="match status" value="1"/>
</dbReference>
<evidence type="ECO:0000313" key="2">
    <source>
        <dbReference type="Proteomes" id="UP001589740"/>
    </source>
</evidence>
<proteinExistence type="predicted"/>
<dbReference type="EMBL" id="JBHMAH010000012">
    <property type="protein sequence ID" value="MFB9860627.1"/>
    <property type="molecule type" value="Genomic_DNA"/>
</dbReference>
<dbReference type="GO" id="GO:0008253">
    <property type="term" value="F:5'-nucleotidase activity"/>
    <property type="evidence" value="ECO:0007669"/>
    <property type="project" value="UniProtKB-EC"/>
</dbReference>
<accession>A0ABV5Z3E7</accession>
<dbReference type="InterPro" id="IPR006439">
    <property type="entry name" value="HAD-SF_hydro_IA"/>
</dbReference>
<dbReference type="NCBIfam" id="TIGR02254">
    <property type="entry name" value="YjjG_YfnB"/>
    <property type="match status" value="1"/>
</dbReference>